<feature type="domain" description="C2H2-type" evidence="2">
    <location>
        <begin position="937"/>
        <end position="958"/>
    </location>
</feature>
<feature type="region of interest" description="Disordered" evidence="1">
    <location>
        <begin position="173"/>
        <end position="275"/>
    </location>
</feature>
<feature type="domain" description="C2H2-type" evidence="2">
    <location>
        <begin position="964"/>
        <end position="991"/>
    </location>
</feature>
<feature type="region of interest" description="Disordered" evidence="1">
    <location>
        <begin position="869"/>
        <end position="905"/>
    </location>
</feature>
<dbReference type="PANTHER" id="PTHR42031">
    <property type="entry name" value="KEY LIME PATHOGENICITY PROTEIN"/>
    <property type="match status" value="1"/>
</dbReference>
<reference evidence="3" key="1">
    <citation type="submission" date="2021-09" db="EMBL/GenBank/DDBJ databases">
        <title>A high-quality genome of the endoparasitic fungus Hirsutella rhossiliensis with a comparison of Hirsutella genomes reveals transposable elements contributing to genome size variation.</title>
        <authorList>
            <person name="Lin R."/>
            <person name="Jiao Y."/>
            <person name="Sun X."/>
            <person name="Ling J."/>
            <person name="Xie B."/>
            <person name="Cheng X."/>
        </authorList>
    </citation>
    <scope>NUCLEOTIDE SEQUENCE</scope>
    <source>
        <strain evidence="3">HR02</strain>
    </source>
</reference>
<dbReference type="InterPro" id="IPR057218">
    <property type="entry name" value="DUF7896"/>
</dbReference>
<protein>
    <submittedName>
        <fullName evidence="3">Zinc finger protein</fullName>
    </submittedName>
</protein>
<evidence type="ECO:0000313" key="4">
    <source>
        <dbReference type="Proteomes" id="UP000824596"/>
    </source>
</evidence>
<dbReference type="OrthoDB" id="4738706at2759"/>
<feature type="compositionally biased region" description="Basic and acidic residues" evidence="1">
    <location>
        <begin position="233"/>
        <end position="249"/>
    </location>
</feature>
<feature type="region of interest" description="Disordered" evidence="1">
    <location>
        <begin position="711"/>
        <end position="752"/>
    </location>
</feature>
<evidence type="ECO:0000256" key="1">
    <source>
        <dbReference type="SAM" id="MobiDB-lite"/>
    </source>
</evidence>
<keyword evidence="4" id="KW-1185">Reference proteome</keyword>
<feature type="domain" description="C2H2-type" evidence="2">
    <location>
        <begin position="762"/>
        <end position="788"/>
    </location>
</feature>
<feature type="domain" description="C2H2-type" evidence="2">
    <location>
        <begin position="1062"/>
        <end position="1082"/>
    </location>
</feature>
<gene>
    <name evidence="3" type="ORF">HRG_11451</name>
</gene>
<evidence type="ECO:0000259" key="2">
    <source>
        <dbReference type="SMART" id="SM00355"/>
    </source>
</evidence>
<dbReference type="AlphaFoldDB" id="A0A9P8SCW1"/>
<sequence>MSASASKVDIDGAIRHLLDEQAAIQSRLAVLVAAQHGLDLPLELDMLRHKLRVVKALVDQHGLAPHIPVLSQMEEARALQYHCECLEAACLQHQLDAVESMRRSSADAPQGFAPWLDKHLERCDPLNRVRHMLGDRPDTPNLSSLPSVKCWDEHCIHFIYGFPSRLQRDNHAQVHRDSALSMGSSPPPPLSEHPSFRVVEGFEPPSQAGTGPQHTRHAVPVNLPPLSLPAQSRESENPPRKSASDDTRRGTRRSSAGSDAEPHLPPLKKARLGQPRLESIGELRLVRDKGPCLRCRAARKECDESQPCTHCAGNPPSGQEEFWAHVGCCRDPITSFANVFLPGPLSPRQTRTPITSPTAQRRAVNEYMLTSCSFPAYAKDTVTTTLDFADGFWWSAQLDSRYAASDGTTGFNQDASGHAPPVLLALASSWQAQEGSHDPFQLLKVSGGLSGSRDEEETAYPVLHNAKLLLRETVVFGILQPDPAIRLGSAYSRQPPPENTDLDEHARLVQECLVRFLKSLEPLVSQSFSMGSSRILANFLALCIFSMVRTLLLDLAPPAYHFVAQQQAAPARGDGDQAAHGTYKAFVKLFSSCCPMLEDISHKSLTDQETSLYVAVNRFLQRQAWEEQGIGSSVDFLFKLGDEYVGERSRFMGFLRQRRPNGSITWEPSFAPLLQGPRRSVPTISSLSGLQPWRPGTQDDAAILHRKDPSLGASSEIDHERGRRHTVGEPPAYARPPESFLQSPDSPSRFRVPYPRPPVRRVYCEKCNEYPEGFRGEHELRRHTEAKHSAMARRWVCCEPDNGKDLSIQPVVALSTCKACMGQKQYGAYYNAAAHLRRAHFHPHRGGKASGDWPPMSVLKDWMKEVRQPLDGGDNCDSGGEEEDMDPIGESSSSSTGQPGVESSLQRSFLISPHREPWHREAAASQACPQALPENRSQCPHPDCGRIVKDLAAHMLTHQEERPEKCPIASCEYHTKGFARKYDKNRHALTHYRGTMVCPFCPGMGSPYEKAFGRADVFKRHLAAAHNVEQTPPNSRAGGRLLGLLPEPPEHHHGGGGGGAAARCSICGGRFAGAQEFYEHLDECVLSVIIPAGSLAAAAAAAAAAAQQPEQHSEGAAAARERAGPPGGCMEDRVKAAPPAASNNGVRCFDHDTRKGVVGAERGAVFAPNPAAAVPATTTA</sequence>
<dbReference type="PANTHER" id="PTHR42031:SF1">
    <property type="entry name" value="KEY LIME PATHOGENICITY PROTEIN"/>
    <property type="match status" value="1"/>
</dbReference>
<dbReference type="Pfam" id="PF25438">
    <property type="entry name" value="DUF7896"/>
    <property type="match status" value="1"/>
</dbReference>
<dbReference type="Gene3D" id="3.30.160.60">
    <property type="entry name" value="Classic Zinc Finger"/>
    <property type="match status" value="1"/>
</dbReference>
<feature type="compositionally biased region" description="Polar residues" evidence="1">
    <location>
        <begin position="890"/>
        <end position="905"/>
    </location>
</feature>
<organism evidence="3 4">
    <name type="scientific">Hirsutella rhossiliensis</name>
    <dbReference type="NCBI Taxonomy" id="111463"/>
    <lineage>
        <taxon>Eukaryota</taxon>
        <taxon>Fungi</taxon>
        <taxon>Dikarya</taxon>
        <taxon>Ascomycota</taxon>
        <taxon>Pezizomycotina</taxon>
        <taxon>Sordariomycetes</taxon>
        <taxon>Hypocreomycetidae</taxon>
        <taxon>Hypocreales</taxon>
        <taxon>Ophiocordycipitaceae</taxon>
        <taxon>Hirsutella</taxon>
    </lineage>
</organism>
<feature type="domain" description="C2H2-type" evidence="2">
    <location>
        <begin position="996"/>
        <end position="1026"/>
    </location>
</feature>
<evidence type="ECO:0000313" key="3">
    <source>
        <dbReference type="EMBL" id="KAH0957304.1"/>
    </source>
</evidence>
<dbReference type="RefSeq" id="XP_044714818.1">
    <property type="nucleotide sequence ID" value="XM_044869921.1"/>
</dbReference>
<accession>A0A9P8SCW1</accession>
<dbReference type="InterPro" id="IPR013087">
    <property type="entry name" value="Znf_C2H2_type"/>
</dbReference>
<name>A0A9P8SCW1_9HYPO</name>
<dbReference type="EMBL" id="JAIZPD010000021">
    <property type="protein sequence ID" value="KAH0957304.1"/>
    <property type="molecule type" value="Genomic_DNA"/>
</dbReference>
<feature type="domain" description="C2H2-type" evidence="2">
    <location>
        <begin position="148"/>
        <end position="175"/>
    </location>
</feature>
<dbReference type="Proteomes" id="UP000824596">
    <property type="component" value="Unassembled WGS sequence"/>
</dbReference>
<comment type="caution">
    <text evidence="3">The sequence shown here is derived from an EMBL/GenBank/DDBJ whole genome shotgun (WGS) entry which is preliminary data.</text>
</comment>
<proteinExistence type="predicted"/>
<dbReference type="GeneID" id="68360579"/>
<dbReference type="SMART" id="SM00355">
    <property type="entry name" value="ZnF_C2H2"/>
    <property type="match status" value="6"/>
</dbReference>